<evidence type="ECO:0000313" key="3">
    <source>
        <dbReference type="Proteomes" id="UP000033551"/>
    </source>
</evidence>
<dbReference type="EMBL" id="JZWV01000304">
    <property type="protein sequence ID" value="KJY34242.1"/>
    <property type="molecule type" value="Genomic_DNA"/>
</dbReference>
<keyword evidence="3" id="KW-1185">Reference proteome</keyword>
<evidence type="ECO:0000256" key="1">
    <source>
        <dbReference type="SAM" id="MobiDB-lite"/>
    </source>
</evidence>
<feature type="region of interest" description="Disordered" evidence="1">
    <location>
        <begin position="99"/>
        <end position="118"/>
    </location>
</feature>
<evidence type="ECO:0000313" key="2">
    <source>
        <dbReference type="EMBL" id="KJY34242.1"/>
    </source>
</evidence>
<feature type="compositionally biased region" description="Polar residues" evidence="1">
    <location>
        <begin position="28"/>
        <end position="45"/>
    </location>
</feature>
<gene>
    <name evidence="2" type="ORF">VR44_12325</name>
</gene>
<dbReference type="AlphaFoldDB" id="A0A0F4JIR7"/>
<protein>
    <submittedName>
        <fullName evidence="2">Uncharacterized protein</fullName>
    </submittedName>
</protein>
<comment type="caution">
    <text evidence="2">The sequence shown here is derived from an EMBL/GenBank/DDBJ whole genome shotgun (WGS) entry which is preliminary data.</text>
</comment>
<organism evidence="2 3">
    <name type="scientific">Streptomyces katrae</name>
    <dbReference type="NCBI Taxonomy" id="68223"/>
    <lineage>
        <taxon>Bacteria</taxon>
        <taxon>Bacillati</taxon>
        <taxon>Actinomycetota</taxon>
        <taxon>Actinomycetes</taxon>
        <taxon>Kitasatosporales</taxon>
        <taxon>Streptomycetaceae</taxon>
        <taxon>Streptomyces</taxon>
    </lineage>
</organism>
<reference evidence="2 3" key="1">
    <citation type="submission" date="2015-02" db="EMBL/GenBank/DDBJ databases">
        <authorList>
            <person name="Ju K.-S."/>
            <person name="Doroghazi J.R."/>
            <person name="Metcalf W."/>
        </authorList>
    </citation>
    <scope>NUCLEOTIDE SEQUENCE [LARGE SCALE GENOMIC DNA]</scope>
    <source>
        <strain evidence="2 3">NRRL ISP-5550</strain>
    </source>
</reference>
<sequence>MTISPSGRWAQPPTIRPSHHTVGPTLPYRSNSSGTWAGSRYQSRCRQPIGVGSSAGSRAAPGRGAAGASTCSGRAWPGPQASSTSTACVRARALRVSVRVQPVHHRRSSVVTGPKAPR</sequence>
<accession>A0A0F4JIR7</accession>
<proteinExistence type="predicted"/>
<feature type="compositionally biased region" description="Low complexity" evidence="1">
    <location>
        <begin position="50"/>
        <end position="69"/>
    </location>
</feature>
<name>A0A0F4JIR7_9ACTN</name>
<dbReference type="Proteomes" id="UP000033551">
    <property type="component" value="Unassembled WGS sequence"/>
</dbReference>
<feature type="region of interest" description="Disordered" evidence="1">
    <location>
        <begin position="1"/>
        <end position="86"/>
    </location>
</feature>